<dbReference type="Pfam" id="PF11968">
    <property type="entry name" value="Bmt2"/>
    <property type="match status" value="1"/>
</dbReference>
<proteinExistence type="inferred from homology"/>
<protein>
    <recommendedName>
        <fullName evidence="4">25S rRNA adenine-N(1) methyltransferase</fullName>
        <ecNumber evidence="4">2.1.1.-</ecNumber>
    </recommendedName>
</protein>
<dbReference type="InParanoid" id="I2H4U3"/>
<gene>
    <name evidence="5" type="primary">TBLA0E03410</name>
    <name evidence="4" type="synonym">BMT2</name>
    <name evidence="5" type="ORF">TBLA_0E03410</name>
</gene>
<dbReference type="HAMAP" id="MF_03044">
    <property type="entry name" value="BMT2"/>
    <property type="match status" value="1"/>
</dbReference>
<dbReference type="PANTHER" id="PTHR21008:SF1">
    <property type="entry name" value="25S RRNA (ADENINE(2142)-N(1))-METHYLTRANSFERASE"/>
    <property type="match status" value="1"/>
</dbReference>
<evidence type="ECO:0000313" key="5">
    <source>
        <dbReference type="EMBL" id="CCH61395.1"/>
    </source>
</evidence>
<dbReference type="GO" id="GO:0016433">
    <property type="term" value="F:rRNA (adenine) methyltransferase activity"/>
    <property type="evidence" value="ECO:0007669"/>
    <property type="project" value="UniProtKB-UniRule"/>
</dbReference>
<dbReference type="GO" id="GO:0042273">
    <property type="term" value="P:ribosomal large subunit biogenesis"/>
    <property type="evidence" value="ECO:0007669"/>
    <property type="project" value="EnsemblFungi"/>
</dbReference>
<dbReference type="EMBL" id="HE806320">
    <property type="protein sequence ID" value="CCH61395.1"/>
    <property type="molecule type" value="Genomic_DNA"/>
</dbReference>
<evidence type="ECO:0000256" key="3">
    <source>
        <dbReference type="ARBA" id="ARBA00022691"/>
    </source>
</evidence>
<dbReference type="AlphaFoldDB" id="I2H4U3"/>
<dbReference type="InterPro" id="IPR021867">
    <property type="entry name" value="Bmt2/SAMTOR"/>
</dbReference>
<evidence type="ECO:0000256" key="4">
    <source>
        <dbReference type="HAMAP-Rule" id="MF_03044"/>
    </source>
</evidence>
<dbReference type="PANTHER" id="PTHR21008">
    <property type="entry name" value="S-ADENOSYLMETHIONINE SENSOR UPSTREAM OF MTORC1-RELATED"/>
    <property type="match status" value="1"/>
</dbReference>
<dbReference type="GeneID" id="14496468"/>
<dbReference type="FunCoup" id="I2H4U3">
    <property type="interactions" value="116"/>
</dbReference>
<dbReference type="HOGENOM" id="CLU_041583_1_0_1"/>
<keyword evidence="4" id="KW-0539">Nucleus</keyword>
<evidence type="ECO:0000313" key="6">
    <source>
        <dbReference type="Proteomes" id="UP000002866"/>
    </source>
</evidence>
<dbReference type="SUPFAM" id="SSF53335">
    <property type="entry name" value="S-adenosyl-L-methionine-dependent methyltransferases"/>
    <property type="match status" value="1"/>
</dbReference>
<dbReference type="Proteomes" id="UP000002866">
    <property type="component" value="Chromosome 5"/>
</dbReference>
<dbReference type="OMA" id="NNSRYMN"/>
<dbReference type="EC" id="2.1.1.-" evidence="4"/>
<accession>I2H4U3</accession>
<dbReference type="KEGG" id="tbl:TBLA_0E03410"/>
<keyword evidence="3 4" id="KW-0949">S-adenosyl-L-methionine</keyword>
<organism evidence="5 6">
    <name type="scientific">Henningerozyma blattae (strain ATCC 34711 / CBS 6284 / DSM 70876 / NBRC 10599 / NRRL Y-10934 / UCD 77-7)</name>
    <name type="common">Yeast</name>
    <name type="synonym">Tetrapisispora blattae</name>
    <dbReference type="NCBI Taxonomy" id="1071380"/>
    <lineage>
        <taxon>Eukaryota</taxon>
        <taxon>Fungi</taxon>
        <taxon>Dikarya</taxon>
        <taxon>Ascomycota</taxon>
        <taxon>Saccharomycotina</taxon>
        <taxon>Saccharomycetes</taxon>
        <taxon>Saccharomycetales</taxon>
        <taxon>Saccharomycetaceae</taxon>
        <taxon>Henningerozyma</taxon>
    </lineage>
</organism>
<reference evidence="5 6" key="1">
    <citation type="journal article" date="2011" name="Proc. Natl. Acad. Sci. U.S.A.">
        <title>Evolutionary erosion of yeast sex chromosomes by mating-type switching accidents.</title>
        <authorList>
            <person name="Gordon J.L."/>
            <person name="Armisen D."/>
            <person name="Proux-Wera E."/>
            <person name="Oheigeartaigh S.S."/>
            <person name="Byrne K.P."/>
            <person name="Wolfe K.H."/>
        </authorList>
    </citation>
    <scope>NUCLEOTIDE SEQUENCE [LARGE SCALE GENOMIC DNA]</scope>
    <source>
        <strain evidence="6">ATCC 34711 / CBS 6284 / DSM 70876 / NBRC 10599 / NRRL Y-10934 / UCD 77-7</strain>
    </source>
</reference>
<dbReference type="Gene3D" id="3.40.50.150">
    <property type="entry name" value="Vaccinia Virus protein VP39"/>
    <property type="match status" value="1"/>
</dbReference>
<evidence type="ECO:0000256" key="1">
    <source>
        <dbReference type="ARBA" id="ARBA00022603"/>
    </source>
</evidence>
<feature type="binding site" evidence="4">
    <location>
        <position position="198"/>
    </location>
    <ligand>
        <name>S-adenosyl-L-methionine</name>
        <dbReference type="ChEBI" id="CHEBI:59789"/>
    </ligand>
</feature>
<comment type="function">
    <text evidence="4">S-adenosyl-L-methionine-dependent methyltransferase that specifically methylates the N(1) position of an adenine present in helix 65 in 25S rRNA.</text>
</comment>
<dbReference type="OrthoDB" id="5954793at2759"/>
<name>I2H4U3_HENB6</name>
<dbReference type="GO" id="GO:0005730">
    <property type="term" value="C:nucleolus"/>
    <property type="evidence" value="ECO:0007669"/>
    <property type="project" value="UniProtKB-SubCell"/>
</dbReference>
<dbReference type="InterPro" id="IPR029063">
    <property type="entry name" value="SAM-dependent_MTases_sf"/>
</dbReference>
<dbReference type="STRING" id="1071380.I2H4U3"/>
<evidence type="ECO:0000256" key="2">
    <source>
        <dbReference type="ARBA" id="ARBA00022679"/>
    </source>
</evidence>
<dbReference type="eggNOG" id="ENOG502R82D">
    <property type="taxonomic scope" value="Eukaryota"/>
</dbReference>
<sequence>MLSRKRKTITGKSLSLPNTKIKPVKARQLIRRYHHLISKRKLILNKLKTLNDDNTNNDIKKNSLELNKLNQLFKNISKDEKLSMENNMLKIQSINNDNEKLNHLLNYINYELIVSGGIEDYQKASNSGQDPTRGGDSSGILVKWLRDLYKEEQSNEPIAKQTNQSNKNHEKRTALEIGALSVKNKISTCGMFNVTRIDLENSQEIKGIEKQDFMKRPLIQDKNELFDVISCSLVLNFVPEHSARGEMCKRFSSFLKPNGYIFIVLPLPCMENSRYMNKQHFISLMESLGYSSIHYKTAKKVCYMLFQFKSKADNQKMKLFKKKLN</sequence>
<comment type="subcellular location">
    <subcellularLocation>
        <location evidence="4">Nucleus</location>
        <location evidence="4">Nucleolus</location>
    </subcellularLocation>
</comment>
<keyword evidence="1 4" id="KW-0489">Methyltransferase</keyword>
<dbReference type="RefSeq" id="XP_004180914.1">
    <property type="nucleotide sequence ID" value="XM_004180866.1"/>
</dbReference>
<keyword evidence="2 4" id="KW-0808">Transferase</keyword>
<feature type="binding site" evidence="4">
    <location>
        <position position="178"/>
    </location>
    <ligand>
        <name>S-adenosyl-L-methionine</name>
        <dbReference type="ChEBI" id="CHEBI:59789"/>
    </ligand>
</feature>
<keyword evidence="6" id="KW-1185">Reference proteome</keyword>
<comment type="similarity">
    <text evidence="4">Belongs to the BMT2 family.</text>
</comment>